<feature type="non-terminal residue" evidence="1">
    <location>
        <position position="119"/>
    </location>
</feature>
<dbReference type="EMBL" id="CAJVPZ010052870">
    <property type="protein sequence ID" value="CAG8781094.1"/>
    <property type="molecule type" value="Genomic_DNA"/>
</dbReference>
<evidence type="ECO:0000313" key="1">
    <source>
        <dbReference type="EMBL" id="CAG8781094.1"/>
    </source>
</evidence>
<accession>A0A9N9JIP6</accession>
<evidence type="ECO:0000313" key="2">
    <source>
        <dbReference type="Proteomes" id="UP000789396"/>
    </source>
</evidence>
<keyword evidence="2" id="KW-1185">Reference proteome</keyword>
<proteinExistence type="predicted"/>
<organism evidence="1 2">
    <name type="scientific">Racocetra fulgida</name>
    <dbReference type="NCBI Taxonomy" id="60492"/>
    <lineage>
        <taxon>Eukaryota</taxon>
        <taxon>Fungi</taxon>
        <taxon>Fungi incertae sedis</taxon>
        <taxon>Mucoromycota</taxon>
        <taxon>Glomeromycotina</taxon>
        <taxon>Glomeromycetes</taxon>
        <taxon>Diversisporales</taxon>
        <taxon>Gigasporaceae</taxon>
        <taxon>Racocetra</taxon>
    </lineage>
</organism>
<dbReference type="AlphaFoldDB" id="A0A9N9JIP6"/>
<reference evidence="1" key="1">
    <citation type="submission" date="2021-06" db="EMBL/GenBank/DDBJ databases">
        <authorList>
            <person name="Kallberg Y."/>
            <person name="Tangrot J."/>
            <person name="Rosling A."/>
        </authorList>
    </citation>
    <scope>NUCLEOTIDE SEQUENCE</scope>
    <source>
        <strain evidence="1">IN212</strain>
    </source>
</reference>
<dbReference type="Proteomes" id="UP000789396">
    <property type="component" value="Unassembled WGS sequence"/>
</dbReference>
<sequence length="119" mass="13857">MKYLLPSTRTKISRLFASALVLAPITFLSTFDTAPNTNRYRFMILWPWEEHKLVQTSKENVETVIGSEALVPPDDPRTLMFEQVCHRLWQQGIQYDDQNNEIKEPTVYLIDNDELLDGV</sequence>
<name>A0A9N9JIP6_9GLOM</name>
<comment type="caution">
    <text evidence="1">The sequence shown here is derived from an EMBL/GenBank/DDBJ whole genome shotgun (WGS) entry which is preliminary data.</text>
</comment>
<dbReference type="OrthoDB" id="7464992at2759"/>
<protein>
    <submittedName>
        <fullName evidence="1">9876_t:CDS:1</fullName>
    </submittedName>
</protein>
<gene>
    <name evidence="1" type="ORF">RFULGI_LOCUS15830</name>
</gene>